<organism evidence="1">
    <name type="scientific">marine sediment metagenome</name>
    <dbReference type="NCBI Taxonomy" id="412755"/>
    <lineage>
        <taxon>unclassified sequences</taxon>
        <taxon>metagenomes</taxon>
        <taxon>ecological metagenomes</taxon>
    </lineage>
</organism>
<reference evidence="1" key="1">
    <citation type="journal article" date="2015" name="Nature">
        <title>Complex archaea that bridge the gap between prokaryotes and eukaryotes.</title>
        <authorList>
            <person name="Spang A."/>
            <person name="Saw J.H."/>
            <person name="Jorgensen S.L."/>
            <person name="Zaremba-Niedzwiedzka K."/>
            <person name="Martijn J."/>
            <person name="Lind A.E."/>
            <person name="van Eijk R."/>
            <person name="Schleper C."/>
            <person name="Guy L."/>
            <person name="Ettema T.J."/>
        </authorList>
    </citation>
    <scope>NUCLEOTIDE SEQUENCE</scope>
</reference>
<name>A0A0F8XKD5_9ZZZZ</name>
<evidence type="ECO:0000313" key="1">
    <source>
        <dbReference type="EMBL" id="KKK61535.1"/>
    </source>
</evidence>
<feature type="non-terminal residue" evidence="1">
    <location>
        <position position="1"/>
    </location>
</feature>
<sequence length="78" mass="8936">GVLLEMTTEQLLGSKIAGGRRASLLNNTDWIDSRKDKYWMGFNETCAYLHSSIKETSGNGFGLVFNYDTHYCKYFENK</sequence>
<accession>A0A0F8XKD5</accession>
<comment type="caution">
    <text evidence="1">The sequence shown here is derived from an EMBL/GenBank/DDBJ whole genome shotgun (WGS) entry which is preliminary data.</text>
</comment>
<gene>
    <name evidence="1" type="ORF">LCGC14_3013380</name>
</gene>
<dbReference type="EMBL" id="LAZR01062428">
    <property type="protein sequence ID" value="KKK61535.1"/>
    <property type="molecule type" value="Genomic_DNA"/>
</dbReference>
<proteinExistence type="predicted"/>
<dbReference type="AlphaFoldDB" id="A0A0F8XKD5"/>
<protein>
    <submittedName>
        <fullName evidence="1">Uncharacterized protein</fullName>
    </submittedName>
</protein>